<keyword evidence="3" id="KW-1185">Reference proteome</keyword>
<dbReference type="EMBL" id="KZ819252">
    <property type="protein sequence ID" value="PWY96853.1"/>
    <property type="molecule type" value="Genomic_DNA"/>
</dbReference>
<keyword evidence="1" id="KW-0812">Transmembrane</keyword>
<keyword evidence="1" id="KW-1133">Transmembrane helix</keyword>
<dbReference type="InParanoid" id="A0A317XED5"/>
<proteinExistence type="predicted"/>
<sequence length="181" mass="20608">MARAGLMLYQNQKIINSFQIKLAKLLDNAKENWYKGLKAKLQLLWAINNIESTILVLAFGMALLLHAWCKNTMGIGHLVSLFYGDKPEPPNNQSLNQQYSENNINTPDPPKLICLIRSMVFDALTSLDEMLHIAKKDELAHLHKNSNTVVAVQALALIEQLYTVMQQLYPSWNIRIDDIYA</sequence>
<feature type="transmembrane region" description="Helical" evidence="1">
    <location>
        <begin position="43"/>
        <end position="68"/>
    </location>
</feature>
<name>A0A317XED5_9BASI</name>
<accession>A0A317XED5</accession>
<gene>
    <name evidence="2" type="ORF">BCV70DRAFT_209062</name>
</gene>
<evidence type="ECO:0000313" key="3">
    <source>
        <dbReference type="Proteomes" id="UP000246740"/>
    </source>
</evidence>
<evidence type="ECO:0000256" key="1">
    <source>
        <dbReference type="SAM" id="Phobius"/>
    </source>
</evidence>
<dbReference type="AlphaFoldDB" id="A0A317XED5"/>
<dbReference type="Proteomes" id="UP000246740">
    <property type="component" value="Unassembled WGS sequence"/>
</dbReference>
<evidence type="ECO:0000313" key="2">
    <source>
        <dbReference type="EMBL" id="PWY96853.1"/>
    </source>
</evidence>
<organism evidence="2 3">
    <name type="scientific">Testicularia cyperi</name>
    <dbReference type="NCBI Taxonomy" id="1882483"/>
    <lineage>
        <taxon>Eukaryota</taxon>
        <taxon>Fungi</taxon>
        <taxon>Dikarya</taxon>
        <taxon>Basidiomycota</taxon>
        <taxon>Ustilaginomycotina</taxon>
        <taxon>Ustilaginomycetes</taxon>
        <taxon>Ustilaginales</taxon>
        <taxon>Anthracoideaceae</taxon>
        <taxon>Testicularia</taxon>
    </lineage>
</organism>
<reference evidence="2 3" key="1">
    <citation type="journal article" date="2018" name="Mol. Biol. Evol.">
        <title>Broad Genomic Sampling Reveals a Smut Pathogenic Ancestry of the Fungal Clade Ustilaginomycotina.</title>
        <authorList>
            <person name="Kijpornyongpan T."/>
            <person name="Mondo S.J."/>
            <person name="Barry K."/>
            <person name="Sandor L."/>
            <person name="Lee J."/>
            <person name="Lipzen A."/>
            <person name="Pangilinan J."/>
            <person name="LaButti K."/>
            <person name="Hainaut M."/>
            <person name="Henrissat B."/>
            <person name="Grigoriev I.V."/>
            <person name="Spatafora J.W."/>
            <person name="Aime M.C."/>
        </authorList>
    </citation>
    <scope>NUCLEOTIDE SEQUENCE [LARGE SCALE GENOMIC DNA]</scope>
    <source>
        <strain evidence="2 3">MCA 3645</strain>
    </source>
</reference>
<protein>
    <submittedName>
        <fullName evidence="2">Uncharacterized protein</fullName>
    </submittedName>
</protein>
<keyword evidence="1" id="KW-0472">Membrane</keyword>